<name>A0A8T0I624_CERPU</name>
<feature type="region of interest" description="Disordered" evidence="1">
    <location>
        <begin position="1"/>
        <end position="97"/>
    </location>
</feature>
<proteinExistence type="predicted"/>
<comment type="caution">
    <text evidence="2">The sequence shown here is derived from an EMBL/GenBank/DDBJ whole genome shotgun (WGS) entry which is preliminary data.</text>
</comment>
<accession>A0A8T0I624</accession>
<dbReference type="AlphaFoldDB" id="A0A8T0I624"/>
<gene>
    <name evidence="2" type="ORF">KC19_4G023500</name>
</gene>
<sequence length="123" mass="13011">MHRMLNAHRGEFLAPGSPSALETRPDTRLAPCPGTGPDPGLHKHGSTTHLADPNPPQWPALGSRDAPPQTPHHPPKAPLVTPGSQPSPRSVHTACAHTQREIEGELMRLPSMQLDGLKGGGVC</sequence>
<evidence type="ECO:0000313" key="3">
    <source>
        <dbReference type="Proteomes" id="UP000822688"/>
    </source>
</evidence>
<protein>
    <submittedName>
        <fullName evidence="2">Uncharacterized protein</fullName>
    </submittedName>
</protein>
<organism evidence="2 3">
    <name type="scientific">Ceratodon purpureus</name>
    <name type="common">Fire moss</name>
    <name type="synonym">Dicranum purpureum</name>
    <dbReference type="NCBI Taxonomy" id="3225"/>
    <lineage>
        <taxon>Eukaryota</taxon>
        <taxon>Viridiplantae</taxon>
        <taxon>Streptophyta</taxon>
        <taxon>Embryophyta</taxon>
        <taxon>Bryophyta</taxon>
        <taxon>Bryophytina</taxon>
        <taxon>Bryopsida</taxon>
        <taxon>Dicranidae</taxon>
        <taxon>Pseudoditrichales</taxon>
        <taxon>Ditrichaceae</taxon>
        <taxon>Ceratodon</taxon>
    </lineage>
</organism>
<dbReference type="EMBL" id="CM026424">
    <property type="protein sequence ID" value="KAG0578449.1"/>
    <property type="molecule type" value="Genomic_DNA"/>
</dbReference>
<evidence type="ECO:0000313" key="2">
    <source>
        <dbReference type="EMBL" id="KAG0578449.1"/>
    </source>
</evidence>
<evidence type="ECO:0000256" key="1">
    <source>
        <dbReference type="SAM" id="MobiDB-lite"/>
    </source>
</evidence>
<reference evidence="2" key="1">
    <citation type="submission" date="2020-06" db="EMBL/GenBank/DDBJ databases">
        <title>WGS assembly of Ceratodon purpureus strain R40.</title>
        <authorList>
            <person name="Carey S.B."/>
            <person name="Jenkins J."/>
            <person name="Shu S."/>
            <person name="Lovell J.T."/>
            <person name="Sreedasyam A."/>
            <person name="Maumus F."/>
            <person name="Tiley G.P."/>
            <person name="Fernandez-Pozo N."/>
            <person name="Barry K."/>
            <person name="Chen C."/>
            <person name="Wang M."/>
            <person name="Lipzen A."/>
            <person name="Daum C."/>
            <person name="Saski C.A."/>
            <person name="Payton A.C."/>
            <person name="Mcbreen J.C."/>
            <person name="Conrad R.E."/>
            <person name="Kollar L.M."/>
            <person name="Olsson S."/>
            <person name="Huttunen S."/>
            <person name="Landis J.B."/>
            <person name="Wickett N.J."/>
            <person name="Johnson M.G."/>
            <person name="Rensing S.A."/>
            <person name="Grimwood J."/>
            <person name="Schmutz J."/>
            <person name="Mcdaniel S.F."/>
        </authorList>
    </citation>
    <scope>NUCLEOTIDE SEQUENCE</scope>
    <source>
        <strain evidence="2">R40</strain>
    </source>
</reference>
<keyword evidence="3" id="KW-1185">Reference proteome</keyword>
<dbReference type="Proteomes" id="UP000822688">
    <property type="component" value="Chromosome 4"/>
</dbReference>